<dbReference type="RefSeq" id="WP_072697170.1">
    <property type="nucleotide sequence ID" value="NZ_FRDI01000006.1"/>
</dbReference>
<dbReference type="EMBL" id="FRDI01000006">
    <property type="protein sequence ID" value="SHN64980.1"/>
    <property type="molecule type" value="Genomic_DNA"/>
</dbReference>
<proteinExistence type="predicted"/>
<organism evidence="1 2">
    <name type="scientific">Desulfovibrio litoralis DSM 11393</name>
    <dbReference type="NCBI Taxonomy" id="1121455"/>
    <lineage>
        <taxon>Bacteria</taxon>
        <taxon>Pseudomonadati</taxon>
        <taxon>Thermodesulfobacteriota</taxon>
        <taxon>Desulfovibrionia</taxon>
        <taxon>Desulfovibrionales</taxon>
        <taxon>Desulfovibrionaceae</taxon>
        <taxon>Desulfovibrio</taxon>
    </lineage>
</organism>
<evidence type="ECO:0000313" key="2">
    <source>
        <dbReference type="Proteomes" id="UP000186469"/>
    </source>
</evidence>
<evidence type="ECO:0000313" key="1">
    <source>
        <dbReference type="EMBL" id="SHN64980.1"/>
    </source>
</evidence>
<dbReference type="STRING" id="1121455.SAMN02745728_01480"/>
<dbReference type="OrthoDB" id="5458729at2"/>
<reference evidence="1 2" key="1">
    <citation type="submission" date="2016-12" db="EMBL/GenBank/DDBJ databases">
        <authorList>
            <person name="Song W.-J."/>
            <person name="Kurnit D.M."/>
        </authorList>
    </citation>
    <scope>NUCLEOTIDE SEQUENCE [LARGE SCALE GENOMIC DNA]</scope>
    <source>
        <strain evidence="1 2">DSM 11393</strain>
    </source>
</reference>
<protein>
    <submittedName>
        <fullName evidence="1">Uncharacterized protein</fullName>
    </submittedName>
</protein>
<accession>A0A1M7T2I1</accession>
<name>A0A1M7T2I1_9BACT</name>
<dbReference type="AlphaFoldDB" id="A0A1M7T2I1"/>
<sequence length="76" mass="8753">MPWWIAPYGHPEKTARLESIKIGMKERAHKFAAGFLEVDELPVPTLPNTVLNPIILPSYKRTHMSDKWNKDGTPRE</sequence>
<dbReference type="Proteomes" id="UP000186469">
    <property type="component" value="Unassembled WGS sequence"/>
</dbReference>
<keyword evidence="2" id="KW-1185">Reference proteome</keyword>
<gene>
    <name evidence="1" type="ORF">SAMN02745728_01480</name>
</gene>